<dbReference type="GeneID" id="14920776"/>
<evidence type="ECO:0000313" key="1">
    <source>
        <dbReference type="EMBL" id="ELR19939.1"/>
    </source>
</evidence>
<sequence length="80" mass="8184">MALLISSPPAASHESLARLSRVDDASEPARRLRLSSGWPEAVAVVASPLGLGLSRALRSAKGDRGAAESRLAAAAIVDIP</sequence>
<name>L8H316_ACACF</name>
<organism evidence="1 2">
    <name type="scientific">Acanthamoeba castellanii (strain ATCC 30010 / Neff)</name>
    <dbReference type="NCBI Taxonomy" id="1257118"/>
    <lineage>
        <taxon>Eukaryota</taxon>
        <taxon>Amoebozoa</taxon>
        <taxon>Discosea</taxon>
        <taxon>Longamoebia</taxon>
        <taxon>Centramoebida</taxon>
        <taxon>Acanthamoebidae</taxon>
        <taxon>Acanthamoeba</taxon>
    </lineage>
</organism>
<dbReference type="VEuPathDB" id="AmoebaDB:ACA1_112120"/>
<dbReference type="AlphaFoldDB" id="L8H316"/>
<proteinExistence type="predicted"/>
<gene>
    <name evidence="1" type="ORF">ACA1_112120</name>
</gene>
<evidence type="ECO:0000313" key="2">
    <source>
        <dbReference type="Proteomes" id="UP000011083"/>
    </source>
</evidence>
<dbReference type="EMBL" id="KB007926">
    <property type="protein sequence ID" value="ELR19939.1"/>
    <property type="molecule type" value="Genomic_DNA"/>
</dbReference>
<protein>
    <submittedName>
        <fullName evidence="1">Uncharacterized protein</fullName>
    </submittedName>
</protein>
<dbReference type="RefSeq" id="XP_004342048.1">
    <property type="nucleotide sequence ID" value="XM_004341999.1"/>
</dbReference>
<keyword evidence="2" id="KW-1185">Reference proteome</keyword>
<accession>L8H316</accession>
<dbReference type="Proteomes" id="UP000011083">
    <property type="component" value="Unassembled WGS sequence"/>
</dbReference>
<dbReference type="KEGG" id="acan:ACA1_112120"/>
<reference evidence="1 2" key="1">
    <citation type="journal article" date="2013" name="Genome Biol.">
        <title>Genome of Acanthamoeba castellanii highlights extensive lateral gene transfer and early evolution of tyrosine kinase signaling.</title>
        <authorList>
            <person name="Clarke M."/>
            <person name="Lohan A.J."/>
            <person name="Liu B."/>
            <person name="Lagkouvardos I."/>
            <person name="Roy S."/>
            <person name="Zafar N."/>
            <person name="Bertelli C."/>
            <person name="Schilde C."/>
            <person name="Kianianmomeni A."/>
            <person name="Burglin T.R."/>
            <person name="Frech C."/>
            <person name="Turcotte B."/>
            <person name="Kopec K.O."/>
            <person name="Synnott J.M."/>
            <person name="Choo C."/>
            <person name="Paponov I."/>
            <person name="Finkler A."/>
            <person name="Soon Heng Tan C."/>
            <person name="Hutchins A.P."/>
            <person name="Weinmeier T."/>
            <person name="Rattei T."/>
            <person name="Chu J.S."/>
            <person name="Gimenez G."/>
            <person name="Irimia M."/>
            <person name="Rigden D.J."/>
            <person name="Fitzpatrick D.A."/>
            <person name="Lorenzo-Morales J."/>
            <person name="Bateman A."/>
            <person name="Chiu C.H."/>
            <person name="Tang P."/>
            <person name="Hegemann P."/>
            <person name="Fromm H."/>
            <person name="Raoult D."/>
            <person name="Greub G."/>
            <person name="Miranda-Saavedra D."/>
            <person name="Chen N."/>
            <person name="Nash P."/>
            <person name="Ginger M.L."/>
            <person name="Horn M."/>
            <person name="Schaap P."/>
            <person name="Caler L."/>
            <person name="Loftus B."/>
        </authorList>
    </citation>
    <scope>NUCLEOTIDE SEQUENCE [LARGE SCALE GENOMIC DNA]</scope>
    <source>
        <strain evidence="1 2">Neff</strain>
    </source>
</reference>